<evidence type="ECO:0000256" key="1">
    <source>
        <dbReference type="ARBA" id="ARBA00022729"/>
    </source>
</evidence>
<keyword evidence="2" id="KW-1015">Disulfide bond</keyword>
<feature type="signal peptide" evidence="3">
    <location>
        <begin position="1"/>
        <end position="21"/>
    </location>
</feature>
<feature type="domain" description="UMOD/GP2/OIT3-like D8C" evidence="4">
    <location>
        <begin position="65"/>
        <end position="140"/>
    </location>
</feature>
<name>A7RWF8_NEMVE</name>
<dbReference type="HOGENOM" id="CLU_139228_0_0_1"/>
<dbReference type="PhylomeDB" id="A7RWF8"/>
<dbReference type="EMBL" id="DS469546">
    <property type="protein sequence ID" value="EDO44253.1"/>
    <property type="molecule type" value="Genomic_DNA"/>
</dbReference>
<dbReference type="OMA" id="SAPMWIN"/>
<protein>
    <recommendedName>
        <fullName evidence="4">UMOD/GP2/OIT3-like D8C domain-containing protein</fullName>
    </recommendedName>
</protein>
<keyword evidence="6" id="KW-1185">Reference proteome</keyword>
<evidence type="ECO:0000256" key="2">
    <source>
        <dbReference type="ARBA" id="ARBA00023157"/>
    </source>
</evidence>
<evidence type="ECO:0000259" key="4">
    <source>
        <dbReference type="Pfam" id="PF23283"/>
    </source>
</evidence>
<evidence type="ECO:0000313" key="5">
    <source>
        <dbReference type="EMBL" id="EDO44253.1"/>
    </source>
</evidence>
<gene>
    <name evidence="5" type="ORF">NEMVEDRAFT_v1g203158</name>
</gene>
<feature type="chain" id="PRO_5002714551" description="UMOD/GP2/OIT3-like D8C domain-containing protein" evidence="3">
    <location>
        <begin position="22"/>
        <end position="157"/>
    </location>
</feature>
<organism evidence="5 6">
    <name type="scientific">Nematostella vectensis</name>
    <name type="common">Starlet sea anemone</name>
    <dbReference type="NCBI Taxonomy" id="45351"/>
    <lineage>
        <taxon>Eukaryota</taxon>
        <taxon>Metazoa</taxon>
        <taxon>Cnidaria</taxon>
        <taxon>Anthozoa</taxon>
        <taxon>Hexacorallia</taxon>
        <taxon>Actiniaria</taxon>
        <taxon>Edwardsiidae</taxon>
        <taxon>Nematostella</taxon>
    </lineage>
</organism>
<proteinExistence type="predicted"/>
<dbReference type="AlphaFoldDB" id="A7RWF8"/>
<dbReference type="InParanoid" id="A7RWF8"/>
<evidence type="ECO:0000313" key="6">
    <source>
        <dbReference type="Proteomes" id="UP000001593"/>
    </source>
</evidence>
<sequence length="157" mass="17446">MRLGATVSVLVLLSSFHATRGQSECSNYATLSNIDRSQNTHHNGNYLCDNGLGSGWYRISGNAGYRIPTSCVAKHYCTTHAPGWMTSPHPSVADGVVTRTVCYHWTTGCCEWSNNIRVRNCGEFYVYELNGTPHCYFRYCGNGAVPSLKFRKGMYAL</sequence>
<dbReference type="InterPro" id="IPR057774">
    <property type="entry name" value="D8C_UMOD/GP2/OIT3-like"/>
</dbReference>
<reference evidence="5 6" key="1">
    <citation type="journal article" date="2007" name="Science">
        <title>Sea anemone genome reveals ancestral eumetazoan gene repertoire and genomic organization.</title>
        <authorList>
            <person name="Putnam N.H."/>
            <person name="Srivastava M."/>
            <person name="Hellsten U."/>
            <person name="Dirks B."/>
            <person name="Chapman J."/>
            <person name="Salamov A."/>
            <person name="Terry A."/>
            <person name="Shapiro H."/>
            <person name="Lindquist E."/>
            <person name="Kapitonov V.V."/>
            <person name="Jurka J."/>
            <person name="Genikhovich G."/>
            <person name="Grigoriev I.V."/>
            <person name="Lucas S.M."/>
            <person name="Steele R.E."/>
            <person name="Finnerty J.R."/>
            <person name="Technau U."/>
            <person name="Martindale M.Q."/>
            <person name="Rokhsar D.S."/>
        </authorList>
    </citation>
    <scope>NUCLEOTIDE SEQUENCE [LARGE SCALE GENOMIC DNA]</scope>
    <source>
        <strain evidence="6">CH2 X CH6</strain>
    </source>
</reference>
<keyword evidence="1 3" id="KW-0732">Signal</keyword>
<evidence type="ECO:0000256" key="3">
    <source>
        <dbReference type="SAM" id="SignalP"/>
    </source>
</evidence>
<accession>A7RWF8</accession>
<dbReference type="PANTHER" id="PTHR36191:SF4">
    <property type="entry name" value="VWFD DOMAIN-CONTAINING PROTEIN"/>
    <property type="match status" value="1"/>
</dbReference>
<dbReference type="Pfam" id="PF23283">
    <property type="entry name" value="D8C_UMOD"/>
    <property type="match status" value="1"/>
</dbReference>
<dbReference type="Proteomes" id="UP000001593">
    <property type="component" value="Unassembled WGS sequence"/>
</dbReference>
<dbReference type="PANTHER" id="PTHR36191">
    <property type="entry name" value="ENDO/EXONUCLEASE/PHOSPHATASE DOMAIN-CONTAINING PROTEIN-RELATED"/>
    <property type="match status" value="1"/>
</dbReference>
<dbReference type="eggNOG" id="ENOG502QT6B">
    <property type="taxonomic scope" value="Eukaryota"/>
</dbReference>